<dbReference type="EnsemblMetazoa" id="CapteT41530">
    <property type="protein sequence ID" value="CapteP41530"/>
    <property type="gene ID" value="CapteG41530"/>
</dbReference>
<evidence type="ECO:0000256" key="1">
    <source>
        <dbReference type="ARBA" id="ARBA00004370"/>
    </source>
</evidence>
<dbReference type="GO" id="GO:0038023">
    <property type="term" value="F:signaling receptor activity"/>
    <property type="evidence" value="ECO:0007669"/>
    <property type="project" value="TreeGrafter"/>
</dbReference>
<feature type="domain" description="TIR" evidence="6">
    <location>
        <begin position="1"/>
        <end position="64"/>
    </location>
</feature>
<dbReference type="OrthoDB" id="1421090at2759"/>
<dbReference type="EMBL" id="KB299441">
    <property type="protein sequence ID" value="ELU07995.1"/>
    <property type="molecule type" value="Genomic_DNA"/>
</dbReference>
<evidence type="ECO:0000256" key="3">
    <source>
        <dbReference type="ARBA" id="ARBA00022729"/>
    </source>
</evidence>
<dbReference type="PROSITE" id="PS50104">
    <property type="entry name" value="TIR"/>
    <property type="match status" value="1"/>
</dbReference>
<keyword evidence="2" id="KW-0812">Transmembrane</keyword>
<dbReference type="Gene3D" id="3.40.50.10140">
    <property type="entry name" value="Toll/interleukin-1 receptor homology (TIR) domain"/>
    <property type="match status" value="1"/>
</dbReference>
<dbReference type="PANTHER" id="PTHR24365">
    <property type="entry name" value="TOLL-LIKE RECEPTOR"/>
    <property type="match status" value="1"/>
</dbReference>
<reference evidence="9" key="1">
    <citation type="submission" date="2012-12" db="EMBL/GenBank/DDBJ databases">
        <authorList>
            <person name="Hellsten U."/>
            <person name="Grimwood J."/>
            <person name="Chapman J.A."/>
            <person name="Shapiro H."/>
            <person name="Aerts A."/>
            <person name="Otillar R.P."/>
            <person name="Terry A.Y."/>
            <person name="Boore J.L."/>
            <person name="Simakov O."/>
            <person name="Marletaz F."/>
            <person name="Cho S.-J."/>
            <person name="Edsinger-Gonzales E."/>
            <person name="Havlak P."/>
            <person name="Kuo D.-H."/>
            <person name="Larsson T."/>
            <person name="Lv J."/>
            <person name="Arendt D."/>
            <person name="Savage R."/>
            <person name="Osoegawa K."/>
            <person name="de Jong P."/>
            <person name="Lindberg D.R."/>
            <person name="Seaver E.C."/>
            <person name="Weisblat D.A."/>
            <person name="Putnam N.H."/>
            <person name="Grigoriev I.V."/>
            <person name="Rokhsar D.S."/>
        </authorList>
    </citation>
    <scope>NUCLEOTIDE SEQUENCE</scope>
    <source>
        <strain evidence="9">I ESC-2004</strain>
    </source>
</reference>
<evidence type="ECO:0000313" key="9">
    <source>
        <dbReference type="Proteomes" id="UP000014760"/>
    </source>
</evidence>
<evidence type="ECO:0000313" key="8">
    <source>
        <dbReference type="EnsemblMetazoa" id="CapteP41530"/>
    </source>
</evidence>
<keyword evidence="5" id="KW-0472">Membrane</keyword>
<gene>
    <name evidence="7" type="ORF">CAPTEDRAFT_41530</name>
</gene>
<sequence length="64" mass="7554">ESLEQSRKTRLLLTNAFARNQWCQLEMTMAQHRLIEKDNDNLLLAVMEDIEPINLNPRLCLMVK</sequence>
<dbReference type="GO" id="GO:0005886">
    <property type="term" value="C:plasma membrane"/>
    <property type="evidence" value="ECO:0007669"/>
    <property type="project" value="TreeGrafter"/>
</dbReference>
<dbReference type="AlphaFoldDB" id="R7UP76"/>
<evidence type="ECO:0000256" key="2">
    <source>
        <dbReference type="ARBA" id="ARBA00022692"/>
    </source>
</evidence>
<evidence type="ECO:0000256" key="4">
    <source>
        <dbReference type="ARBA" id="ARBA00022989"/>
    </source>
</evidence>
<dbReference type="Proteomes" id="UP000014760">
    <property type="component" value="Unassembled WGS sequence"/>
</dbReference>
<dbReference type="EMBL" id="AMQN01021994">
    <property type="status" value="NOT_ANNOTATED_CDS"/>
    <property type="molecule type" value="Genomic_DNA"/>
</dbReference>
<proteinExistence type="predicted"/>
<reference evidence="8" key="3">
    <citation type="submission" date="2015-06" db="UniProtKB">
        <authorList>
            <consortium name="EnsemblMetazoa"/>
        </authorList>
    </citation>
    <scope>IDENTIFICATION</scope>
</reference>
<keyword evidence="9" id="KW-1185">Reference proteome</keyword>
<reference evidence="7 9" key="2">
    <citation type="journal article" date="2013" name="Nature">
        <title>Insights into bilaterian evolution from three spiralian genomes.</title>
        <authorList>
            <person name="Simakov O."/>
            <person name="Marletaz F."/>
            <person name="Cho S.J."/>
            <person name="Edsinger-Gonzales E."/>
            <person name="Havlak P."/>
            <person name="Hellsten U."/>
            <person name="Kuo D.H."/>
            <person name="Larsson T."/>
            <person name="Lv J."/>
            <person name="Arendt D."/>
            <person name="Savage R."/>
            <person name="Osoegawa K."/>
            <person name="de Jong P."/>
            <person name="Grimwood J."/>
            <person name="Chapman J.A."/>
            <person name="Shapiro H."/>
            <person name="Aerts A."/>
            <person name="Otillar R.P."/>
            <person name="Terry A.Y."/>
            <person name="Boore J.L."/>
            <person name="Grigoriev I.V."/>
            <person name="Lindberg D.R."/>
            <person name="Seaver E.C."/>
            <person name="Weisblat D.A."/>
            <person name="Putnam N.H."/>
            <person name="Rokhsar D.S."/>
        </authorList>
    </citation>
    <scope>NUCLEOTIDE SEQUENCE</scope>
    <source>
        <strain evidence="7 9">I ESC-2004</strain>
    </source>
</reference>
<feature type="non-terminal residue" evidence="7">
    <location>
        <position position="64"/>
    </location>
</feature>
<dbReference type="GO" id="GO:0007165">
    <property type="term" value="P:signal transduction"/>
    <property type="evidence" value="ECO:0007669"/>
    <property type="project" value="InterPro"/>
</dbReference>
<evidence type="ECO:0000259" key="6">
    <source>
        <dbReference type="PROSITE" id="PS50104"/>
    </source>
</evidence>
<evidence type="ECO:0000256" key="5">
    <source>
        <dbReference type="ARBA" id="ARBA00023136"/>
    </source>
</evidence>
<keyword evidence="4" id="KW-1133">Transmembrane helix</keyword>
<dbReference type="PANTHER" id="PTHR24365:SF530">
    <property type="entry name" value="MSTPROX-RELATED"/>
    <property type="match status" value="1"/>
</dbReference>
<organism evidence="7">
    <name type="scientific">Capitella teleta</name>
    <name type="common">Polychaete worm</name>
    <dbReference type="NCBI Taxonomy" id="283909"/>
    <lineage>
        <taxon>Eukaryota</taxon>
        <taxon>Metazoa</taxon>
        <taxon>Spiralia</taxon>
        <taxon>Lophotrochozoa</taxon>
        <taxon>Annelida</taxon>
        <taxon>Polychaeta</taxon>
        <taxon>Sedentaria</taxon>
        <taxon>Scolecida</taxon>
        <taxon>Capitellidae</taxon>
        <taxon>Capitella</taxon>
    </lineage>
</organism>
<comment type="subcellular location">
    <subcellularLocation>
        <location evidence="1">Membrane</location>
    </subcellularLocation>
</comment>
<dbReference type="SUPFAM" id="SSF52200">
    <property type="entry name" value="Toll/Interleukin receptor TIR domain"/>
    <property type="match status" value="1"/>
</dbReference>
<name>R7UP76_CAPTE</name>
<dbReference type="STRING" id="283909.R7UP76"/>
<feature type="non-terminal residue" evidence="7">
    <location>
        <position position="1"/>
    </location>
</feature>
<dbReference type="InterPro" id="IPR035897">
    <property type="entry name" value="Toll_tir_struct_dom_sf"/>
</dbReference>
<evidence type="ECO:0000313" key="7">
    <source>
        <dbReference type="EMBL" id="ELU07995.1"/>
    </source>
</evidence>
<dbReference type="InterPro" id="IPR000157">
    <property type="entry name" value="TIR_dom"/>
</dbReference>
<dbReference type="HOGENOM" id="CLU_2874227_0_0_1"/>
<accession>R7UP76</accession>
<keyword evidence="3" id="KW-0732">Signal</keyword>
<protein>
    <recommendedName>
        <fullName evidence="6">TIR domain-containing protein</fullName>
    </recommendedName>
</protein>